<dbReference type="GO" id="GO:0006313">
    <property type="term" value="P:DNA transposition"/>
    <property type="evidence" value="ECO:0007669"/>
    <property type="project" value="InterPro"/>
</dbReference>
<organism evidence="6 7">
    <name type="scientific">Amycolatopsis suaedae</name>
    <dbReference type="NCBI Taxonomy" id="2510978"/>
    <lineage>
        <taxon>Bacteria</taxon>
        <taxon>Bacillati</taxon>
        <taxon>Actinomycetota</taxon>
        <taxon>Actinomycetes</taxon>
        <taxon>Pseudonocardiales</taxon>
        <taxon>Pseudonocardiaceae</taxon>
        <taxon>Amycolatopsis</taxon>
    </lineage>
</organism>
<dbReference type="Proteomes" id="UP000292003">
    <property type="component" value="Unassembled WGS sequence"/>
</dbReference>
<evidence type="ECO:0000313" key="6">
    <source>
        <dbReference type="EMBL" id="RZQ61007.1"/>
    </source>
</evidence>
<accession>A0A4Q7J295</accession>
<evidence type="ECO:0000256" key="2">
    <source>
        <dbReference type="ARBA" id="ARBA00010961"/>
    </source>
</evidence>
<reference evidence="6 7" key="1">
    <citation type="submission" date="2019-02" db="EMBL/GenBank/DDBJ databases">
        <title>Draft genome sequence of Amycolatopsis sp. 8-3EHSu isolated from roots of Suaeda maritima.</title>
        <authorList>
            <person name="Duangmal K."/>
            <person name="Chantavorakit T."/>
        </authorList>
    </citation>
    <scope>NUCLEOTIDE SEQUENCE [LARGE SCALE GENOMIC DNA]</scope>
    <source>
        <strain evidence="6 7">8-3EHSu</strain>
    </source>
</reference>
<comment type="similarity">
    <text evidence="2">Belongs to the transposase mutator family.</text>
</comment>
<evidence type="ECO:0008006" key="8">
    <source>
        <dbReference type="Google" id="ProtNLM"/>
    </source>
</evidence>
<keyword evidence="3" id="KW-0815">Transposition</keyword>
<dbReference type="GO" id="GO:0003677">
    <property type="term" value="F:DNA binding"/>
    <property type="evidence" value="ECO:0007669"/>
    <property type="project" value="UniProtKB-KW"/>
</dbReference>
<sequence length="163" mass="18319">MLGRRWRGEPLCRSYSRRGRGHQHTRDHCRQLFDRAALGGGRATTRRAAARARVQSEPSASPAIANVSDVVADEIRTWQNRPVDEVYPILYVDTIHIKVRDGGPDGSTSTRGHRPVIVRRYGPMSQRRHFNTARNVNHPLLGTTSTASTFRLTAPTWPRTIGT</sequence>
<keyword evidence="4" id="KW-0238">DNA-binding</keyword>
<evidence type="ECO:0000256" key="1">
    <source>
        <dbReference type="ARBA" id="ARBA00002190"/>
    </source>
</evidence>
<keyword evidence="7" id="KW-1185">Reference proteome</keyword>
<comment type="caution">
    <text evidence="6">The sequence shown here is derived from an EMBL/GenBank/DDBJ whole genome shotgun (WGS) entry which is preliminary data.</text>
</comment>
<name>A0A4Q7J295_9PSEU</name>
<comment type="function">
    <text evidence="1">Required for the transposition of the insertion element.</text>
</comment>
<dbReference type="GO" id="GO:0004803">
    <property type="term" value="F:transposase activity"/>
    <property type="evidence" value="ECO:0007669"/>
    <property type="project" value="InterPro"/>
</dbReference>
<protein>
    <recommendedName>
        <fullName evidence="8">Mutator family transposase</fullName>
    </recommendedName>
</protein>
<gene>
    <name evidence="6" type="ORF">EWH70_26380</name>
</gene>
<dbReference type="OrthoDB" id="9793302at2"/>
<evidence type="ECO:0000313" key="7">
    <source>
        <dbReference type="Proteomes" id="UP000292003"/>
    </source>
</evidence>
<dbReference type="InterPro" id="IPR001207">
    <property type="entry name" value="Transposase_mutator"/>
</dbReference>
<evidence type="ECO:0000256" key="3">
    <source>
        <dbReference type="ARBA" id="ARBA00022578"/>
    </source>
</evidence>
<evidence type="ECO:0000256" key="5">
    <source>
        <dbReference type="ARBA" id="ARBA00023172"/>
    </source>
</evidence>
<proteinExistence type="inferred from homology"/>
<evidence type="ECO:0000256" key="4">
    <source>
        <dbReference type="ARBA" id="ARBA00023125"/>
    </source>
</evidence>
<dbReference type="Pfam" id="PF00872">
    <property type="entry name" value="Transposase_mut"/>
    <property type="match status" value="1"/>
</dbReference>
<keyword evidence="5" id="KW-0233">DNA recombination</keyword>
<dbReference type="AlphaFoldDB" id="A0A4Q7J295"/>
<dbReference type="EMBL" id="SFCC01000014">
    <property type="protein sequence ID" value="RZQ61007.1"/>
    <property type="molecule type" value="Genomic_DNA"/>
</dbReference>